<comment type="subcellular location">
    <subcellularLocation>
        <location evidence="1">Plastid</location>
        <location evidence="1">Chloroplast membrane</location>
        <topology evidence="1">Multi-pass membrane protein</topology>
    </subcellularLocation>
</comment>
<keyword evidence="16" id="KW-1185">Reference proteome</keyword>
<gene>
    <name evidence="15" type="ORF">OSB04_015996</name>
</gene>
<name>A0AA38TB66_9ASTR</name>
<dbReference type="PANTHER" id="PTHR31412">
    <property type="entry name" value="ZINC METALLOPROTEASE EGY1"/>
    <property type="match status" value="1"/>
</dbReference>
<proteinExistence type="inferred from homology"/>
<evidence type="ECO:0000256" key="8">
    <source>
        <dbReference type="ARBA" id="ARBA00022946"/>
    </source>
</evidence>
<dbReference type="AlphaFoldDB" id="A0AA38TB66"/>
<dbReference type="GO" id="GO:0008237">
    <property type="term" value="F:metallopeptidase activity"/>
    <property type="evidence" value="ECO:0007669"/>
    <property type="project" value="UniProtKB-KW"/>
</dbReference>
<evidence type="ECO:0000256" key="4">
    <source>
        <dbReference type="ARBA" id="ARBA00022640"/>
    </source>
</evidence>
<reference evidence="15" key="1">
    <citation type="submission" date="2023-03" db="EMBL/GenBank/DDBJ databases">
        <title>Chromosome-scale reference genome and RAD-based genetic map of yellow starthistle (Centaurea solstitialis) reveal putative structural variation and QTLs associated with invader traits.</title>
        <authorList>
            <person name="Reatini B."/>
            <person name="Cang F.A."/>
            <person name="Jiang Q."/>
            <person name="Mckibben M.T.W."/>
            <person name="Barker M.S."/>
            <person name="Rieseberg L.H."/>
            <person name="Dlugosch K.M."/>
        </authorList>
    </citation>
    <scope>NUCLEOTIDE SEQUENCE</scope>
    <source>
        <strain evidence="15">CAN-66</strain>
        <tissue evidence="15">Leaf</tissue>
    </source>
</reference>
<dbReference type="GO" id="GO:0006508">
    <property type="term" value="P:proteolysis"/>
    <property type="evidence" value="ECO:0007669"/>
    <property type="project" value="UniProtKB-KW"/>
</dbReference>
<keyword evidence="8" id="KW-0809">Transit peptide</keyword>
<comment type="similarity">
    <text evidence="2">Belongs to the peptidase M50B family.</text>
</comment>
<keyword evidence="6 14" id="KW-0812">Transmembrane</keyword>
<keyword evidence="3" id="KW-0150">Chloroplast</keyword>
<dbReference type="EMBL" id="JARYMX010000004">
    <property type="protein sequence ID" value="KAJ9551951.1"/>
    <property type="molecule type" value="Genomic_DNA"/>
</dbReference>
<keyword evidence="10" id="KW-0482">Metalloprotease</keyword>
<evidence type="ECO:0000256" key="3">
    <source>
        <dbReference type="ARBA" id="ARBA00022528"/>
    </source>
</evidence>
<evidence type="ECO:0000256" key="11">
    <source>
        <dbReference type="ARBA" id="ARBA00023136"/>
    </source>
</evidence>
<protein>
    <submittedName>
        <fullName evidence="15">Uncharacterized protein</fullName>
    </submittedName>
</protein>
<evidence type="ECO:0000256" key="1">
    <source>
        <dbReference type="ARBA" id="ARBA00004508"/>
    </source>
</evidence>
<evidence type="ECO:0000256" key="13">
    <source>
        <dbReference type="SAM" id="MobiDB-lite"/>
    </source>
</evidence>
<evidence type="ECO:0000256" key="14">
    <source>
        <dbReference type="SAM" id="Phobius"/>
    </source>
</evidence>
<evidence type="ECO:0000256" key="7">
    <source>
        <dbReference type="ARBA" id="ARBA00022801"/>
    </source>
</evidence>
<feature type="transmembrane region" description="Helical" evidence="14">
    <location>
        <begin position="353"/>
        <end position="381"/>
    </location>
</feature>
<dbReference type="InterPro" id="IPR044838">
    <property type="entry name" value="EGY1-like"/>
</dbReference>
<accession>A0AA38TB66</accession>
<evidence type="ECO:0000256" key="12">
    <source>
        <dbReference type="SAM" id="Coils"/>
    </source>
</evidence>
<keyword evidence="4" id="KW-0934">Plastid</keyword>
<feature type="coiled-coil region" evidence="12">
    <location>
        <begin position="150"/>
        <end position="177"/>
    </location>
</feature>
<dbReference type="GO" id="GO:0031969">
    <property type="term" value="C:chloroplast membrane"/>
    <property type="evidence" value="ECO:0007669"/>
    <property type="project" value="UniProtKB-SubCell"/>
</dbReference>
<sequence>MFLDQSLKLKPISPFPLIPPPCCSPILTPHCFQEILPTTMATIGSIPPISHSLSSWSCKNLFKPTLYHKSHVSFTIQNPKRLKISVKAQKETEESPVSVASAEHEKDETHMGSELGEQNGGEIEGNEQQQELDWKSDGEFKKFMGNPSIEAAIKLEKKRTDRKLKELDREREAIIRSSGFLINWFAIICLEKNRGDLATGDFYGNLRRPIEEVIPALEEKLSEAAGREVVLWFMEEKSNDITKQITTRVTAARYGVETQPVVSRPLYVDGCLGVMNNYESLLPNKKALFDIPVARTASAYLTSLALALAAFVADGSFNGGDNALNGGDFVELVACGRLEGGRMAQAMFGRSTAALLSFATSLLLVIGGLNGSVLCLAWGLFATFFRGGEEIPAKEKLPL</sequence>
<evidence type="ECO:0000313" key="16">
    <source>
        <dbReference type="Proteomes" id="UP001172457"/>
    </source>
</evidence>
<evidence type="ECO:0000256" key="5">
    <source>
        <dbReference type="ARBA" id="ARBA00022670"/>
    </source>
</evidence>
<evidence type="ECO:0000256" key="6">
    <source>
        <dbReference type="ARBA" id="ARBA00022692"/>
    </source>
</evidence>
<feature type="compositionally biased region" description="Basic and acidic residues" evidence="13">
    <location>
        <begin position="102"/>
        <end position="111"/>
    </location>
</feature>
<dbReference type="Proteomes" id="UP001172457">
    <property type="component" value="Chromosome 4"/>
</dbReference>
<keyword evidence="11 14" id="KW-0472">Membrane</keyword>
<keyword evidence="9 14" id="KW-1133">Transmembrane helix</keyword>
<keyword evidence="5" id="KW-0645">Protease</keyword>
<feature type="region of interest" description="Disordered" evidence="13">
    <location>
        <begin position="89"/>
        <end position="130"/>
    </location>
</feature>
<evidence type="ECO:0000256" key="9">
    <source>
        <dbReference type="ARBA" id="ARBA00022989"/>
    </source>
</evidence>
<dbReference type="PANTHER" id="PTHR31412:SF2">
    <property type="entry name" value="ZINC METALLOPEPTIDASE EGY3, CHLOROPLASTIC-RELATED"/>
    <property type="match status" value="1"/>
</dbReference>
<evidence type="ECO:0000256" key="2">
    <source>
        <dbReference type="ARBA" id="ARBA00007931"/>
    </source>
</evidence>
<keyword evidence="7" id="KW-0378">Hydrolase</keyword>
<evidence type="ECO:0000256" key="10">
    <source>
        <dbReference type="ARBA" id="ARBA00023049"/>
    </source>
</evidence>
<organism evidence="15 16">
    <name type="scientific">Centaurea solstitialis</name>
    <name type="common">yellow star-thistle</name>
    <dbReference type="NCBI Taxonomy" id="347529"/>
    <lineage>
        <taxon>Eukaryota</taxon>
        <taxon>Viridiplantae</taxon>
        <taxon>Streptophyta</taxon>
        <taxon>Embryophyta</taxon>
        <taxon>Tracheophyta</taxon>
        <taxon>Spermatophyta</taxon>
        <taxon>Magnoliopsida</taxon>
        <taxon>eudicotyledons</taxon>
        <taxon>Gunneridae</taxon>
        <taxon>Pentapetalae</taxon>
        <taxon>asterids</taxon>
        <taxon>campanulids</taxon>
        <taxon>Asterales</taxon>
        <taxon>Asteraceae</taxon>
        <taxon>Carduoideae</taxon>
        <taxon>Cardueae</taxon>
        <taxon>Centaureinae</taxon>
        <taxon>Centaurea</taxon>
    </lineage>
</organism>
<evidence type="ECO:0000313" key="15">
    <source>
        <dbReference type="EMBL" id="KAJ9551951.1"/>
    </source>
</evidence>
<comment type="caution">
    <text evidence="15">The sequence shown here is derived from an EMBL/GenBank/DDBJ whole genome shotgun (WGS) entry which is preliminary data.</text>
</comment>
<keyword evidence="12" id="KW-0175">Coiled coil</keyword>